<organism evidence="1 2">
    <name type="scientific">Penicillium cf. viridicatum</name>
    <dbReference type="NCBI Taxonomy" id="2972119"/>
    <lineage>
        <taxon>Eukaryota</taxon>
        <taxon>Fungi</taxon>
        <taxon>Dikarya</taxon>
        <taxon>Ascomycota</taxon>
        <taxon>Pezizomycotina</taxon>
        <taxon>Eurotiomycetes</taxon>
        <taxon>Eurotiomycetidae</taxon>
        <taxon>Eurotiales</taxon>
        <taxon>Aspergillaceae</taxon>
        <taxon>Penicillium</taxon>
    </lineage>
</organism>
<keyword evidence="2" id="KW-1185">Reference proteome</keyword>
<evidence type="ECO:0000313" key="2">
    <source>
        <dbReference type="Proteomes" id="UP001150942"/>
    </source>
</evidence>
<reference evidence="1" key="2">
    <citation type="journal article" date="2023" name="IMA Fungus">
        <title>Comparative genomic study of the Penicillium genus elucidates a diverse pangenome and 15 lateral gene transfer events.</title>
        <authorList>
            <person name="Petersen C."/>
            <person name="Sorensen T."/>
            <person name="Nielsen M.R."/>
            <person name="Sondergaard T.E."/>
            <person name="Sorensen J.L."/>
            <person name="Fitzpatrick D.A."/>
            <person name="Frisvad J.C."/>
            <person name="Nielsen K.L."/>
        </authorList>
    </citation>
    <scope>NUCLEOTIDE SEQUENCE</scope>
    <source>
        <strain evidence="1">IBT 20477</strain>
    </source>
</reference>
<gene>
    <name evidence="1" type="ORF">N7449_011414</name>
</gene>
<reference evidence="1" key="1">
    <citation type="submission" date="2022-11" db="EMBL/GenBank/DDBJ databases">
        <authorList>
            <person name="Petersen C."/>
        </authorList>
    </citation>
    <scope>NUCLEOTIDE SEQUENCE</scope>
    <source>
        <strain evidence="1">IBT 20477</strain>
    </source>
</reference>
<proteinExistence type="predicted"/>
<accession>A0A9W9IXL5</accession>
<comment type="caution">
    <text evidence="1">The sequence shown here is derived from an EMBL/GenBank/DDBJ whole genome shotgun (WGS) entry which is preliminary data.</text>
</comment>
<dbReference type="EMBL" id="JAPQKQ010000008">
    <property type="protein sequence ID" value="KAJ5186650.1"/>
    <property type="molecule type" value="Genomic_DNA"/>
</dbReference>
<name>A0A9W9IXL5_9EURO</name>
<dbReference type="Proteomes" id="UP001150942">
    <property type="component" value="Unassembled WGS sequence"/>
</dbReference>
<evidence type="ECO:0000313" key="1">
    <source>
        <dbReference type="EMBL" id="KAJ5186650.1"/>
    </source>
</evidence>
<dbReference type="OrthoDB" id="6612291at2759"/>
<dbReference type="AlphaFoldDB" id="A0A9W9IXL5"/>
<protein>
    <submittedName>
        <fullName evidence="1">Major facilitator superfamily domain general substrate transporter</fullName>
    </submittedName>
</protein>
<sequence>MGIMERFLLPKDDHFAEFLLYGMVFSTRFNWYDAGIMIVNLADKQFIEYYGINDNKSGLVATIPWAMTGGY</sequence>